<proteinExistence type="predicted"/>
<dbReference type="EMBL" id="BLXT01008292">
    <property type="protein sequence ID" value="GFO47296.1"/>
    <property type="molecule type" value="Genomic_DNA"/>
</dbReference>
<protein>
    <submittedName>
        <fullName evidence="1">Uncharacterized protein</fullName>
    </submittedName>
</protein>
<evidence type="ECO:0000313" key="2">
    <source>
        <dbReference type="Proteomes" id="UP000735302"/>
    </source>
</evidence>
<dbReference type="Proteomes" id="UP000735302">
    <property type="component" value="Unassembled WGS sequence"/>
</dbReference>
<comment type="caution">
    <text evidence="1">The sequence shown here is derived from an EMBL/GenBank/DDBJ whole genome shotgun (WGS) entry which is preliminary data.</text>
</comment>
<name>A0AAV4DTX2_9GAST</name>
<keyword evidence="2" id="KW-1185">Reference proteome</keyword>
<gene>
    <name evidence="1" type="ORF">PoB_007380100</name>
</gene>
<dbReference type="AlphaFoldDB" id="A0AAV4DTX2"/>
<evidence type="ECO:0000313" key="1">
    <source>
        <dbReference type="EMBL" id="GFO47296.1"/>
    </source>
</evidence>
<sequence length="196" mass="22164">MKTTICLPCVLQRGPLMSMFVNDDEVKHTHHEKDSMEALQKLAIKISTDGCSAKIIHFLAVNNKDRLQYQFFLPTDRKRKENHCLGYATGISHTGLSFLVDQGPAGSPQNAESRLVQTEQKEQEMIVLSARLISIKTISGSTMAEMYATLQQAVIFAWMLHHKPKEISFPTSFSRQPVVSMPARPHRSLHKLKFCI</sequence>
<accession>A0AAV4DTX2</accession>
<organism evidence="1 2">
    <name type="scientific">Plakobranchus ocellatus</name>
    <dbReference type="NCBI Taxonomy" id="259542"/>
    <lineage>
        <taxon>Eukaryota</taxon>
        <taxon>Metazoa</taxon>
        <taxon>Spiralia</taxon>
        <taxon>Lophotrochozoa</taxon>
        <taxon>Mollusca</taxon>
        <taxon>Gastropoda</taxon>
        <taxon>Heterobranchia</taxon>
        <taxon>Euthyneura</taxon>
        <taxon>Panpulmonata</taxon>
        <taxon>Sacoglossa</taxon>
        <taxon>Placobranchoidea</taxon>
        <taxon>Plakobranchidae</taxon>
        <taxon>Plakobranchus</taxon>
    </lineage>
</organism>
<reference evidence="1 2" key="1">
    <citation type="journal article" date="2021" name="Elife">
        <title>Chloroplast acquisition without the gene transfer in kleptoplastic sea slugs, Plakobranchus ocellatus.</title>
        <authorList>
            <person name="Maeda T."/>
            <person name="Takahashi S."/>
            <person name="Yoshida T."/>
            <person name="Shimamura S."/>
            <person name="Takaki Y."/>
            <person name="Nagai Y."/>
            <person name="Toyoda A."/>
            <person name="Suzuki Y."/>
            <person name="Arimoto A."/>
            <person name="Ishii H."/>
            <person name="Satoh N."/>
            <person name="Nishiyama T."/>
            <person name="Hasebe M."/>
            <person name="Maruyama T."/>
            <person name="Minagawa J."/>
            <person name="Obokata J."/>
            <person name="Shigenobu S."/>
        </authorList>
    </citation>
    <scope>NUCLEOTIDE SEQUENCE [LARGE SCALE GENOMIC DNA]</scope>
</reference>